<dbReference type="InterPro" id="IPR015943">
    <property type="entry name" value="WD40/YVTN_repeat-like_dom_sf"/>
</dbReference>
<feature type="repeat" description="WD" evidence="1">
    <location>
        <begin position="309"/>
        <end position="334"/>
    </location>
</feature>
<organism evidence="2 3">
    <name type="scientific">Trifolium subterraneum</name>
    <name type="common">Subterranean clover</name>
    <dbReference type="NCBI Taxonomy" id="3900"/>
    <lineage>
        <taxon>Eukaryota</taxon>
        <taxon>Viridiplantae</taxon>
        <taxon>Streptophyta</taxon>
        <taxon>Embryophyta</taxon>
        <taxon>Tracheophyta</taxon>
        <taxon>Spermatophyta</taxon>
        <taxon>Magnoliopsida</taxon>
        <taxon>eudicotyledons</taxon>
        <taxon>Gunneridae</taxon>
        <taxon>Pentapetalae</taxon>
        <taxon>rosids</taxon>
        <taxon>fabids</taxon>
        <taxon>Fabales</taxon>
        <taxon>Fabaceae</taxon>
        <taxon>Papilionoideae</taxon>
        <taxon>50 kb inversion clade</taxon>
        <taxon>NPAAA clade</taxon>
        <taxon>Hologalegina</taxon>
        <taxon>IRL clade</taxon>
        <taxon>Trifolieae</taxon>
        <taxon>Trifolium</taxon>
    </lineage>
</organism>
<gene>
    <name evidence="2" type="ORF">TSUD_64330</name>
</gene>
<evidence type="ECO:0000313" key="3">
    <source>
        <dbReference type="Proteomes" id="UP000242715"/>
    </source>
</evidence>
<keyword evidence="3" id="KW-1185">Reference proteome</keyword>
<keyword evidence="1" id="KW-0853">WD repeat</keyword>
<dbReference type="InterPro" id="IPR044716">
    <property type="entry name" value="LEUNIG-like"/>
</dbReference>
<dbReference type="InterPro" id="IPR006594">
    <property type="entry name" value="LisH"/>
</dbReference>
<evidence type="ECO:0000256" key="1">
    <source>
        <dbReference type="PROSITE-ProRule" id="PRU00221"/>
    </source>
</evidence>
<dbReference type="PROSITE" id="PS50896">
    <property type="entry name" value="LISH"/>
    <property type="match status" value="1"/>
</dbReference>
<evidence type="ECO:0000313" key="2">
    <source>
        <dbReference type="EMBL" id="GAU32538.1"/>
    </source>
</evidence>
<dbReference type="PROSITE" id="PS50082">
    <property type="entry name" value="WD_REPEATS_2"/>
    <property type="match status" value="2"/>
</dbReference>
<dbReference type="Proteomes" id="UP000242715">
    <property type="component" value="Unassembled WGS sequence"/>
</dbReference>
<dbReference type="GO" id="GO:0003714">
    <property type="term" value="F:transcription corepressor activity"/>
    <property type="evidence" value="ECO:0007669"/>
    <property type="project" value="InterPro"/>
</dbReference>
<dbReference type="InterPro" id="IPR001680">
    <property type="entry name" value="WD40_rpt"/>
</dbReference>
<dbReference type="EMBL" id="DF973496">
    <property type="protein sequence ID" value="GAU32538.1"/>
    <property type="molecule type" value="Genomic_DNA"/>
</dbReference>
<proteinExistence type="predicted"/>
<dbReference type="PANTHER" id="PTHR44376:SF8">
    <property type="entry name" value="TRANSCRIPTIONAL COREPRESSOR LEUNIG-LIKE"/>
    <property type="match status" value="1"/>
</dbReference>
<dbReference type="InterPro" id="IPR036322">
    <property type="entry name" value="WD40_repeat_dom_sf"/>
</dbReference>
<accession>A0A2Z6MK07</accession>
<dbReference type="Gene3D" id="2.130.10.10">
    <property type="entry name" value="YVTN repeat-like/Quinoprotein amine dehydrogenase"/>
    <property type="match status" value="2"/>
</dbReference>
<dbReference type="Pfam" id="PF08513">
    <property type="entry name" value="LisH"/>
    <property type="match status" value="1"/>
</dbReference>
<sequence length="334" mass="37915">MNPSNEEIFQMYLYDYLIKRGLSYAAEMFRREAQITTKPPIEFHEYPHGFLHEFWLLLHDDMYNPMLQKKPPPSNQALNVGTSRDTTPQIYQEGYSIKFLATFPSVDLLSSCDFSSDGKVLASGGFGRKPGTVLFDLAGHNGVVKSLDFHPIETLLCSSDSFDVIEVWDLINCVRMKNFMAGGQQIRFQPVFGKFLAVANRNVITILDIQTWKVQNRFQGHNKEICSICWDAQGQTIASVTEDCARVWSIALAGQYLYEYQSNGKRFRSIIFHPRYPNVLLIGGYENMELWIPETGQVYLIPAHTNATVTGLAACTQNEFIASCSSDCTVKIWK</sequence>
<dbReference type="Pfam" id="PF00400">
    <property type="entry name" value="WD40"/>
    <property type="match status" value="3"/>
</dbReference>
<evidence type="ECO:0008006" key="4">
    <source>
        <dbReference type="Google" id="ProtNLM"/>
    </source>
</evidence>
<dbReference type="PROSITE" id="PS50294">
    <property type="entry name" value="WD_REPEATS_REGION"/>
    <property type="match status" value="2"/>
</dbReference>
<protein>
    <recommendedName>
        <fullName evidence="4">LisH domain-containing protein</fullName>
    </recommendedName>
</protein>
<name>A0A2Z6MK07_TRISU</name>
<dbReference type="PANTHER" id="PTHR44376">
    <property type="entry name" value="TRANSCRIPTIONAL REGULATOR OF FILAMENTOUS GROWTH FLO8"/>
    <property type="match status" value="1"/>
</dbReference>
<dbReference type="SUPFAM" id="SSF50978">
    <property type="entry name" value="WD40 repeat-like"/>
    <property type="match status" value="1"/>
</dbReference>
<dbReference type="OrthoDB" id="47802at2759"/>
<dbReference type="AlphaFoldDB" id="A0A2Z6MK07"/>
<reference evidence="3" key="1">
    <citation type="journal article" date="2017" name="Front. Plant Sci.">
        <title>Climate Clever Clovers: New Paradigm to Reduce the Environmental Footprint of Ruminants by Breeding Low Methanogenic Forages Utilizing Haplotype Variation.</title>
        <authorList>
            <person name="Kaur P."/>
            <person name="Appels R."/>
            <person name="Bayer P.E."/>
            <person name="Keeble-Gagnere G."/>
            <person name="Wang J."/>
            <person name="Hirakawa H."/>
            <person name="Shirasawa K."/>
            <person name="Vercoe P."/>
            <person name="Stefanova K."/>
            <person name="Durmic Z."/>
            <person name="Nichols P."/>
            <person name="Revell C."/>
            <person name="Isobe S.N."/>
            <person name="Edwards D."/>
            <person name="Erskine W."/>
        </authorList>
    </citation>
    <scope>NUCLEOTIDE SEQUENCE [LARGE SCALE GENOMIC DNA]</scope>
    <source>
        <strain evidence="3">cv. Daliak</strain>
    </source>
</reference>
<dbReference type="SMART" id="SM00667">
    <property type="entry name" value="LisH"/>
    <property type="match status" value="1"/>
</dbReference>
<feature type="repeat" description="WD" evidence="1">
    <location>
        <begin position="137"/>
        <end position="170"/>
    </location>
</feature>
<dbReference type="SMART" id="SM00320">
    <property type="entry name" value="WD40"/>
    <property type="match status" value="5"/>
</dbReference>